<reference evidence="3" key="1">
    <citation type="journal article" date="2019" name="Int. J. Syst. Evol. Microbiol.">
        <title>The Global Catalogue of Microorganisms (GCM) 10K type strain sequencing project: providing services to taxonomists for standard genome sequencing and annotation.</title>
        <authorList>
            <consortium name="The Broad Institute Genomics Platform"/>
            <consortium name="The Broad Institute Genome Sequencing Center for Infectious Disease"/>
            <person name="Wu L."/>
            <person name="Ma J."/>
        </authorList>
    </citation>
    <scope>NUCLEOTIDE SEQUENCE [LARGE SCALE GENOMIC DNA]</scope>
    <source>
        <strain evidence="3">CGMCC 1.15928</strain>
    </source>
</reference>
<comment type="caution">
    <text evidence="2">The sequence shown here is derived from an EMBL/GenBank/DDBJ whole genome shotgun (WGS) entry which is preliminary data.</text>
</comment>
<evidence type="ECO:0008006" key="4">
    <source>
        <dbReference type="Google" id="ProtNLM"/>
    </source>
</evidence>
<evidence type="ECO:0000313" key="2">
    <source>
        <dbReference type="EMBL" id="GGB61506.1"/>
    </source>
</evidence>
<dbReference type="Proteomes" id="UP000628854">
    <property type="component" value="Unassembled WGS sequence"/>
</dbReference>
<organism evidence="2 3">
    <name type="scientific">Henriciella pelagia</name>
    <dbReference type="NCBI Taxonomy" id="1977912"/>
    <lineage>
        <taxon>Bacteria</taxon>
        <taxon>Pseudomonadati</taxon>
        <taxon>Pseudomonadota</taxon>
        <taxon>Alphaproteobacteria</taxon>
        <taxon>Hyphomonadales</taxon>
        <taxon>Hyphomonadaceae</taxon>
        <taxon>Henriciella</taxon>
    </lineage>
</organism>
<feature type="signal peptide" evidence="1">
    <location>
        <begin position="1"/>
        <end position="24"/>
    </location>
</feature>
<dbReference type="NCBIfam" id="TIGR04433">
    <property type="entry name" value="UrcA_uranyl"/>
    <property type="match status" value="1"/>
</dbReference>
<sequence>MFSKKLAIVSFFAASALAVSPALAAGAKDTKSAEVDISGFDLTTDDGSKVVIHRLERAAKKVCGARSGPQSIAERNAINRCIDDAMNNALESLTAARERQAALKNTDVG</sequence>
<dbReference type="EMBL" id="BMKF01000001">
    <property type="protein sequence ID" value="GGB61506.1"/>
    <property type="molecule type" value="Genomic_DNA"/>
</dbReference>
<evidence type="ECO:0000256" key="1">
    <source>
        <dbReference type="SAM" id="SignalP"/>
    </source>
</evidence>
<keyword evidence="1" id="KW-0732">Signal</keyword>
<name>A0ABQ1JAB7_9PROT</name>
<dbReference type="RefSeq" id="WP_084393520.1">
    <property type="nucleotide sequence ID" value="NZ_BMKF01000001.1"/>
</dbReference>
<proteinExistence type="predicted"/>
<feature type="chain" id="PRO_5046614148" description="UrcA family protein" evidence="1">
    <location>
        <begin position="25"/>
        <end position="109"/>
    </location>
</feature>
<protein>
    <recommendedName>
        <fullName evidence="4">UrcA family protein</fullName>
    </recommendedName>
</protein>
<evidence type="ECO:0000313" key="3">
    <source>
        <dbReference type="Proteomes" id="UP000628854"/>
    </source>
</evidence>
<accession>A0ABQ1JAB7</accession>
<gene>
    <name evidence="2" type="ORF">GCM10011503_07610</name>
</gene>
<dbReference type="InterPro" id="IPR030972">
    <property type="entry name" value="UrcA_uranyl"/>
</dbReference>
<keyword evidence="3" id="KW-1185">Reference proteome</keyword>